<comment type="caution">
    <text evidence="1">The sequence shown here is derived from an EMBL/GenBank/DDBJ whole genome shotgun (WGS) entry which is preliminary data.</text>
</comment>
<proteinExistence type="predicted"/>
<dbReference type="EMBL" id="CAJVRL010000127">
    <property type="protein sequence ID" value="CAG8962104.1"/>
    <property type="molecule type" value="Genomic_DNA"/>
</dbReference>
<organism evidence="1 2">
    <name type="scientific">Hymenoscyphus fraxineus</name>
    <dbReference type="NCBI Taxonomy" id="746836"/>
    <lineage>
        <taxon>Eukaryota</taxon>
        <taxon>Fungi</taxon>
        <taxon>Dikarya</taxon>
        <taxon>Ascomycota</taxon>
        <taxon>Pezizomycotina</taxon>
        <taxon>Leotiomycetes</taxon>
        <taxon>Helotiales</taxon>
        <taxon>Helotiaceae</taxon>
        <taxon>Hymenoscyphus</taxon>
    </lineage>
</organism>
<gene>
    <name evidence="1" type="ORF">HYFRA_00005147</name>
</gene>
<sequence>MDPEIVESSGVRGVSFRRRTTVLCIHRFGIPAPAPATWTVQMVVVGMRATREAVCAREREGRARDQVQDSLLVVLDFGLRFTMWMLNRGIKKDWFGLVWYGLVQCQRNECDADDDMFPSMRSISMGKTRNSASAAFVMGFLVWTLRRRCFPGEGGDGDGATWKIGRTSRADLDVRRVYSIGCSHSIEGLYVSGGEGRNISTERMDFVDARPVVLTINWKHPSTGISGRKHAATLFVMCQRDLGAFRSSHVFGMDVLPVIMVSVMVFCR</sequence>
<dbReference type="Proteomes" id="UP000696280">
    <property type="component" value="Unassembled WGS sequence"/>
</dbReference>
<evidence type="ECO:0000313" key="2">
    <source>
        <dbReference type="Proteomes" id="UP000696280"/>
    </source>
</evidence>
<dbReference type="AlphaFoldDB" id="A0A9N9PPL5"/>
<name>A0A9N9PPL5_9HELO</name>
<evidence type="ECO:0000313" key="1">
    <source>
        <dbReference type="EMBL" id="CAG8962104.1"/>
    </source>
</evidence>
<reference evidence="1" key="1">
    <citation type="submission" date="2021-07" db="EMBL/GenBank/DDBJ databases">
        <authorList>
            <person name="Durling M."/>
        </authorList>
    </citation>
    <scope>NUCLEOTIDE SEQUENCE</scope>
</reference>
<protein>
    <submittedName>
        <fullName evidence="1">Uncharacterized protein</fullName>
    </submittedName>
</protein>
<keyword evidence="2" id="KW-1185">Reference proteome</keyword>
<accession>A0A9N9PPL5</accession>